<sequence>MIRVHHLEKSRSHRVLWLLEILALDYEIVTYARDNDTQLAPQALKEIHPLGKSPVVTDGDITIAESGAIVDYLLMRYGQGQTEPSPDNSAAWVNERYWRHYAEGSLMPLLVMRLVFSQLPKQSPLLIKPIAKGINATVNERFLAPQLAEHLSMIEAHLEPRGQFSSTWPSGADVQMSFPLQALALSDSLRDYPAISRYVARIEADSAWQRVVERAGPMTLPGI</sequence>
<dbReference type="InterPro" id="IPR036282">
    <property type="entry name" value="Glutathione-S-Trfase_C_sf"/>
</dbReference>
<accession>A0A7Y3XAZ9</accession>
<dbReference type="InterPro" id="IPR040079">
    <property type="entry name" value="Glutathione_S-Trfase"/>
</dbReference>
<evidence type="ECO:0000259" key="4">
    <source>
        <dbReference type="PROSITE" id="PS50404"/>
    </source>
</evidence>
<dbReference type="SFLD" id="SFLDG01150">
    <property type="entry name" value="Main.1:_Beta-like"/>
    <property type="match status" value="1"/>
</dbReference>
<dbReference type="SUPFAM" id="SSF52833">
    <property type="entry name" value="Thioredoxin-like"/>
    <property type="match status" value="1"/>
</dbReference>
<dbReference type="AlphaFoldDB" id="A0A7Y3XAZ9"/>
<dbReference type="GO" id="GO:0004601">
    <property type="term" value="F:peroxidase activity"/>
    <property type="evidence" value="ECO:0007669"/>
    <property type="project" value="UniProtKB-ARBA"/>
</dbReference>
<keyword evidence="6" id="KW-1185">Reference proteome</keyword>
<dbReference type="Proteomes" id="UP000588806">
    <property type="component" value="Unassembled WGS sequence"/>
</dbReference>
<dbReference type="EC" id="2.5.1.18" evidence="1"/>
<dbReference type="Pfam" id="PF02798">
    <property type="entry name" value="GST_N"/>
    <property type="match status" value="1"/>
</dbReference>
<evidence type="ECO:0000313" key="6">
    <source>
        <dbReference type="Proteomes" id="UP000588806"/>
    </source>
</evidence>
<dbReference type="Gene3D" id="1.20.1050.10">
    <property type="match status" value="1"/>
</dbReference>
<dbReference type="FunFam" id="3.40.30.10:FF:000156">
    <property type="entry name" value="Glutathione S-transferase 1"/>
    <property type="match status" value="1"/>
</dbReference>
<reference evidence="5 6" key="1">
    <citation type="submission" date="2020-05" db="EMBL/GenBank/DDBJ databases">
        <authorList>
            <person name="Ruan W."/>
            <person name="Jeon C.O."/>
            <person name="Chun B.H."/>
        </authorList>
    </citation>
    <scope>NUCLEOTIDE SEQUENCE [LARGE SCALE GENOMIC DNA]</scope>
    <source>
        <strain evidence="5 6">TBZ9</strain>
    </source>
</reference>
<dbReference type="CDD" id="cd03046">
    <property type="entry name" value="GST_N_GTT1_like"/>
    <property type="match status" value="1"/>
</dbReference>
<reference evidence="5 6" key="2">
    <citation type="submission" date="2020-06" db="EMBL/GenBank/DDBJ databases">
        <title>Halomonas songnenensis sp. nov., a moderately halophilic bacterium isolated from saline and alkaline soils.</title>
        <authorList>
            <person name="Jiang J."/>
            <person name="Pan Y."/>
        </authorList>
    </citation>
    <scope>NUCLEOTIDE SEQUENCE [LARGE SCALE GENOMIC DNA]</scope>
    <source>
        <strain evidence="5 6">TBZ9</strain>
    </source>
</reference>
<dbReference type="PANTHER" id="PTHR44051:SF9">
    <property type="entry name" value="GLUTATHIONE S-TRANSFERASE 1"/>
    <property type="match status" value="1"/>
</dbReference>
<dbReference type="RefSeq" id="WP_171702255.1">
    <property type="nucleotide sequence ID" value="NZ_JABFHI010000003.1"/>
</dbReference>
<dbReference type="PROSITE" id="PS50404">
    <property type="entry name" value="GST_NTER"/>
    <property type="match status" value="1"/>
</dbReference>
<dbReference type="GO" id="GO:0004364">
    <property type="term" value="F:glutathione transferase activity"/>
    <property type="evidence" value="ECO:0007669"/>
    <property type="project" value="UniProtKB-EC"/>
</dbReference>
<comment type="caution">
    <text evidence="5">The sequence shown here is derived from an EMBL/GenBank/DDBJ whole genome shotgun (WGS) entry which is preliminary data.</text>
</comment>
<evidence type="ECO:0000313" key="5">
    <source>
        <dbReference type="EMBL" id="NOG31786.1"/>
    </source>
</evidence>
<dbReference type="InterPro" id="IPR004045">
    <property type="entry name" value="Glutathione_S-Trfase_N"/>
</dbReference>
<evidence type="ECO:0000256" key="2">
    <source>
        <dbReference type="ARBA" id="ARBA00022679"/>
    </source>
</evidence>
<gene>
    <name evidence="5" type="ORF">HLB35_08420</name>
</gene>
<dbReference type="EMBL" id="JABFHI010000003">
    <property type="protein sequence ID" value="NOG31786.1"/>
    <property type="molecule type" value="Genomic_DNA"/>
</dbReference>
<feature type="domain" description="GST N-terminal" evidence="4">
    <location>
        <begin position="1"/>
        <end position="81"/>
    </location>
</feature>
<dbReference type="SFLD" id="SFLDS00019">
    <property type="entry name" value="Glutathione_Transferase_(cytos"/>
    <property type="match status" value="1"/>
</dbReference>
<name>A0A7Y3XAZ9_9GAMM</name>
<evidence type="ECO:0000256" key="3">
    <source>
        <dbReference type="ARBA" id="ARBA00047960"/>
    </source>
</evidence>
<dbReference type="PANTHER" id="PTHR44051">
    <property type="entry name" value="GLUTATHIONE S-TRANSFERASE-RELATED"/>
    <property type="match status" value="1"/>
</dbReference>
<dbReference type="GO" id="GO:0005737">
    <property type="term" value="C:cytoplasm"/>
    <property type="evidence" value="ECO:0007669"/>
    <property type="project" value="UniProtKB-ARBA"/>
</dbReference>
<keyword evidence="2 5" id="KW-0808">Transferase</keyword>
<dbReference type="SFLD" id="SFLDG00358">
    <property type="entry name" value="Main_(cytGST)"/>
    <property type="match status" value="1"/>
</dbReference>
<evidence type="ECO:0000256" key="1">
    <source>
        <dbReference type="ARBA" id="ARBA00012452"/>
    </source>
</evidence>
<dbReference type="InterPro" id="IPR036249">
    <property type="entry name" value="Thioredoxin-like_sf"/>
</dbReference>
<organism evidence="5 6">
    <name type="scientific">Vreelandella azerica</name>
    <dbReference type="NCBI Taxonomy" id="2732867"/>
    <lineage>
        <taxon>Bacteria</taxon>
        <taxon>Pseudomonadati</taxon>
        <taxon>Pseudomonadota</taxon>
        <taxon>Gammaproteobacteria</taxon>
        <taxon>Oceanospirillales</taxon>
        <taxon>Halomonadaceae</taxon>
        <taxon>Vreelandella</taxon>
    </lineage>
</organism>
<proteinExistence type="predicted"/>
<comment type="catalytic activity">
    <reaction evidence="3">
        <text>RX + glutathione = an S-substituted glutathione + a halide anion + H(+)</text>
        <dbReference type="Rhea" id="RHEA:16437"/>
        <dbReference type="ChEBI" id="CHEBI:15378"/>
        <dbReference type="ChEBI" id="CHEBI:16042"/>
        <dbReference type="ChEBI" id="CHEBI:17792"/>
        <dbReference type="ChEBI" id="CHEBI:57925"/>
        <dbReference type="ChEBI" id="CHEBI:90779"/>
        <dbReference type="EC" id="2.5.1.18"/>
    </reaction>
</comment>
<protein>
    <recommendedName>
        <fullName evidence="1">glutathione transferase</fullName>
        <ecNumber evidence="1">2.5.1.18</ecNumber>
    </recommendedName>
</protein>
<dbReference type="CDD" id="cd03189">
    <property type="entry name" value="GST_C_GTT1_like"/>
    <property type="match status" value="1"/>
</dbReference>
<dbReference type="SUPFAM" id="SSF47616">
    <property type="entry name" value="GST C-terminal domain-like"/>
    <property type="match status" value="1"/>
</dbReference>
<dbReference type="Gene3D" id="3.40.30.10">
    <property type="entry name" value="Glutaredoxin"/>
    <property type="match status" value="1"/>
</dbReference>